<dbReference type="SUPFAM" id="SSF53756">
    <property type="entry name" value="UDP-Glycosyltransferase/glycogen phosphorylase"/>
    <property type="match status" value="1"/>
</dbReference>
<gene>
    <name evidence="3" type="ORF">A3A02_03275</name>
</gene>
<dbReference type="PANTHER" id="PTHR45947">
    <property type="entry name" value="SULFOQUINOVOSYL TRANSFERASE SQD2"/>
    <property type="match status" value="1"/>
</dbReference>
<dbReference type="Gene3D" id="3.40.50.2000">
    <property type="entry name" value="Glycogen Phosphorylase B"/>
    <property type="match status" value="2"/>
</dbReference>
<sequence length="381" mass="43749">MEKKVAIVVCAWPPQGGGFGGNAFYHLKQLQKIGYLTRAFTPKYKNIKSPSNQMVGFLPVIFPIGKAGFLFSLFSELKKFDVIHLYYPFFGTDLIIMLFKIFHHQKKLILHYHMDPVGLGFQKFFFKLYLKLFLPSLVMLSDKIVVLSWDHAKHSYINQYFEKNKNKFVEIPNGIEIDIFKLKPKNIQLANKYNISENNRVVIFAGGLDDQHFFKGVDVLIRSFSTVVLKNKEARLMIIGDGNKKEYYEKLANELNLKDWVIFTGWIDNEYLADYYNLGDVFVLPSIERTESFGIVIAEAQACGLPAIISNWPGSRLTIENTVTGFLVKPNDSRALAEKLIFLLENPDLMKKMGEAAIKRVGEKYSWSVVIKEIDKLYQGL</sequence>
<keyword evidence="1" id="KW-0472">Membrane</keyword>
<dbReference type="Proteomes" id="UP000177376">
    <property type="component" value="Unassembled WGS sequence"/>
</dbReference>
<protein>
    <recommendedName>
        <fullName evidence="2">Glycosyl transferase family 1 domain-containing protein</fullName>
    </recommendedName>
</protein>
<feature type="domain" description="Glycosyl transferase family 1" evidence="2">
    <location>
        <begin position="190"/>
        <end position="360"/>
    </location>
</feature>
<evidence type="ECO:0000259" key="2">
    <source>
        <dbReference type="Pfam" id="PF00534"/>
    </source>
</evidence>
<evidence type="ECO:0000313" key="4">
    <source>
        <dbReference type="Proteomes" id="UP000177376"/>
    </source>
</evidence>
<keyword evidence="1" id="KW-1133">Transmembrane helix</keyword>
<dbReference type="InterPro" id="IPR001296">
    <property type="entry name" value="Glyco_trans_1"/>
</dbReference>
<dbReference type="EMBL" id="MHIM01000001">
    <property type="protein sequence ID" value="OGY53282.1"/>
    <property type="molecule type" value="Genomic_DNA"/>
</dbReference>
<dbReference type="AlphaFoldDB" id="A0A1G1YLP5"/>
<comment type="caution">
    <text evidence="3">The sequence shown here is derived from an EMBL/GenBank/DDBJ whole genome shotgun (WGS) entry which is preliminary data.</text>
</comment>
<evidence type="ECO:0000256" key="1">
    <source>
        <dbReference type="SAM" id="Phobius"/>
    </source>
</evidence>
<dbReference type="Pfam" id="PF00534">
    <property type="entry name" value="Glycos_transf_1"/>
    <property type="match status" value="1"/>
</dbReference>
<name>A0A1G1YLP5_9BACT</name>
<dbReference type="InterPro" id="IPR050194">
    <property type="entry name" value="Glycosyltransferase_grp1"/>
</dbReference>
<reference evidence="3 4" key="1">
    <citation type="journal article" date="2016" name="Nat. Commun.">
        <title>Thousands of microbial genomes shed light on interconnected biogeochemical processes in an aquifer system.</title>
        <authorList>
            <person name="Anantharaman K."/>
            <person name="Brown C.T."/>
            <person name="Hug L.A."/>
            <person name="Sharon I."/>
            <person name="Castelle C.J."/>
            <person name="Probst A.J."/>
            <person name="Thomas B.C."/>
            <person name="Singh A."/>
            <person name="Wilkins M.J."/>
            <person name="Karaoz U."/>
            <person name="Brodie E.L."/>
            <person name="Williams K.H."/>
            <person name="Hubbard S.S."/>
            <person name="Banfield J.F."/>
        </authorList>
    </citation>
    <scope>NUCLEOTIDE SEQUENCE [LARGE SCALE GENOMIC DNA]</scope>
</reference>
<keyword evidence="1" id="KW-0812">Transmembrane</keyword>
<dbReference type="CDD" id="cd03801">
    <property type="entry name" value="GT4_PimA-like"/>
    <property type="match status" value="1"/>
</dbReference>
<proteinExistence type="predicted"/>
<dbReference type="PANTHER" id="PTHR45947:SF3">
    <property type="entry name" value="SULFOQUINOVOSYL TRANSFERASE SQD2"/>
    <property type="match status" value="1"/>
</dbReference>
<dbReference type="GO" id="GO:0016757">
    <property type="term" value="F:glycosyltransferase activity"/>
    <property type="evidence" value="ECO:0007669"/>
    <property type="project" value="InterPro"/>
</dbReference>
<evidence type="ECO:0000313" key="3">
    <source>
        <dbReference type="EMBL" id="OGY53282.1"/>
    </source>
</evidence>
<accession>A0A1G1YLP5</accession>
<feature type="transmembrane region" description="Helical" evidence="1">
    <location>
        <begin position="54"/>
        <end position="73"/>
    </location>
</feature>
<organism evidence="3 4">
    <name type="scientific">Candidatus Buchananbacteria bacterium RIFCSPLOWO2_01_FULL_39_33</name>
    <dbReference type="NCBI Taxonomy" id="1797543"/>
    <lineage>
        <taxon>Bacteria</taxon>
        <taxon>Candidatus Buchananiibacteriota</taxon>
    </lineage>
</organism>
<feature type="transmembrane region" description="Helical" evidence="1">
    <location>
        <begin position="85"/>
        <end position="103"/>
    </location>
</feature>